<evidence type="ECO:0000256" key="2">
    <source>
        <dbReference type="ARBA" id="ARBA00022617"/>
    </source>
</evidence>
<dbReference type="PROSITE" id="PS00365">
    <property type="entry name" value="NIR_SIR"/>
    <property type="match status" value="1"/>
</dbReference>
<dbReference type="InterPro" id="IPR005117">
    <property type="entry name" value="NiRdtase/SiRdtase_haem-b_fer"/>
</dbReference>
<dbReference type="PANTHER" id="PTHR32439">
    <property type="entry name" value="FERREDOXIN--NITRITE REDUCTASE, CHLOROPLASTIC"/>
    <property type="match status" value="1"/>
</dbReference>
<name>A0AA37TFX9_9HYPH</name>
<dbReference type="Pfam" id="PF03460">
    <property type="entry name" value="NIR_SIR_ferr"/>
    <property type="match status" value="2"/>
</dbReference>
<evidence type="ECO:0000256" key="1">
    <source>
        <dbReference type="ARBA" id="ARBA00022485"/>
    </source>
</evidence>
<comment type="caution">
    <text evidence="9">The sequence shown here is derived from an EMBL/GenBank/DDBJ whole genome shotgun (WGS) entry which is preliminary data.</text>
</comment>
<dbReference type="InterPro" id="IPR006066">
    <property type="entry name" value="NO2/SO3_Rdtase_FeS/sirohaem_BS"/>
</dbReference>
<evidence type="ECO:0000313" key="10">
    <source>
        <dbReference type="Proteomes" id="UP001157440"/>
    </source>
</evidence>
<feature type="domain" description="Nitrite/Sulfite reductase ferredoxin-like" evidence="8">
    <location>
        <begin position="28"/>
        <end position="92"/>
    </location>
</feature>
<dbReference type="InterPro" id="IPR051329">
    <property type="entry name" value="NIR_SIR_4Fe-4S"/>
</dbReference>
<evidence type="ECO:0000313" key="9">
    <source>
        <dbReference type="EMBL" id="GLS71182.1"/>
    </source>
</evidence>
<dbReference type="InterPro" id="IPR012798">
    <property type="entry name" value="Cbl_synth_CobG-like"/>
</dbReference>
<dbReference type="PANTHER" id="PTHR32439:SF9">
    <property type="entry name" value="BLR3264 PROTEIN"/>
    <property type="match status" value="1"/>
</dbReference>
<dbReference type="InterPro" id="IPR045854">
    <property type="entry name" value="NO2/SO3_Rdtase_4Fe4S_sf"/>
</dbReference>
<feature type="compositionally biased region" description="Basic residues" evidence="7">
    <location>
        <begin position="1"/>
        <end position="10"/>
    </location>
</feature>
<sequence>MSAPARQHRRALPEAPTRRGWCPGLARPMPTGDGLLARVHPPLGMLSRDQARAVVEGARRFGNGHLDLTARANLQIRGVSDATRAPLARLLETAGLGDVRADGGPQRLTLTNPLAGRDASEAIDVPALARAIEAAGLAVPGLPAKTLVVVDGRPDVALPDADCFVVGSGAGTVVIAADTAEGRRDLFTCSEQEAPALAAAILAAFARTGHRRMRDLSDERLEDLASPLRARCPVGDLPSEAGGGRRGVARDFRPFAPAAGLRTVSGHHILAIDAPFGRCTADSLDRVVEVADAVGADAIRLSPTRGFVLLAAPGTEAAPARAALADAFIVAPDDPRRGIDACTGAPGCASGSTPTLADAARLAEALRSLEMPPLAAHVSGCAKGCARPGPADLTLVGQDGLYGPIVGGAPGDEPALYLSIEAVLERLGRAKTVGLAAAFAPDTDLTMSGRTRRPA</sequence>
<dbReference type="RefSeq" id="WP_238194380.1">
    <property type="nucleotide sequence ID" value="NZ_BPQZ01000001.1"/>
</dbReference>
<evidence type="ECO:0000256" key="3">
    <source>
        <dbReference type="ARBA" id="ARBA00022723"/>
    </source>
</evidence>
<feature type="domain" description="Nitrite/Sulfite reductase ferredoxin-like" evidence="8">
    <location>
        <begin position="266"/>
        <end position="326"/>
    </location>
</feature>
<evidence type="ECO:0000256" key="4">
    <source>
        <dbReference type="ARBA" id="ARBA00023002"/>
    </source>
</evidence>
<keyword evidence="1" id="KW-0004">4Fe-4S</keyword>
<dbReference type="GO" id="GO:0016491">
    <property type="term" value="F:oxidoreductase activity"/>
    <property type="evidence" value="ECO:0007669"/>
    <property type="project" value="UniProtKB-KW"/>
</dbReference>
<keyword evidence="3" id="KW-0479">Metal-binding</keyword>
<dbReference type="Proteomes" id="UP001157440">
    <property type="component" value="Unassembled WGS sequence"/>
</dbReference>
<keyword evidence="6" id="KW-0411">Iron-sulfur</keyword>
<keyword evidence="5" id="KW-0408">Iron</keyword>
<keyword evidence="4" id="KW-0560">Oxidoreductase</keyword>
<protein>
    <submittedName>
        <fullName evidence="9">Precorrin-3B synthase</fullName>
    </submittedName>
</protein>
<dbReference type="EMBL" id="BSPL01000017">
    <property type="protein sequence ID" value="GLS71182.1"/>
    <property type="molecule type" value="Genomic_DNA"/>
</dbReference>
<evidence type="ECO:0000259" key="8">
    <source>
        <dbReference type="Pfam" id="PF03460"/>
    </source>
</evidence>
<reference evidence="10" key="1">
    <citation type="journal article" date="2019" name="Int. J. Syst. Evol. Microbiol.">
        <title>The Global Catalogue of Microorganisms (GCM) 10K type strain sequencing project: providing services to taxonomists for standard genome sequencing and annotation.</title>
        <authorList>
            <consortium name="The Broad Institute Genomics Platform"/>
            <consortium name="The Broad Institute Genome Sequencing Center for Infectious Disease"/>
            <person name="Wu L."/>
            <person name="Ma J."/>
        </authorList>
    </citation>
    <scope>NUCLEOTIDE SEQUENCE [LARGE SCALE GENOMIC DNA]</scope>
    <source>
        <strain evidence="10">NBRC 103632</strain>
    </source>
</reference>
<evidence type="ECO:0000256" key="6">
    <source>
        <dbReference type="ARBA" id="ARBA00023014"/>
    </source>
</evidence>
<dbReference type="AlphaFoldDB" id="A0AA37TFX9"/>
<dbReference type="GO" id="GO:0020037">
    <property type="term" value="F:heme binding"/>
    <property type="evidence" value="ECO:0007669"/>
    <property type="project" value="InterPro"/>
</dbReference>
<feature type="region of interest" description="Disordered" evidence="7">
    <location>
        <begin position="1"/>
        <end position="25"/>
    </location>
</feature>
<evidence type="ECO:0000256" key="7">
    <source>
        <dbReference type="SAM" id="MobiDB-lite"/>
    </source>
</evidence>
<keyword evidence="10" id="KW-1185">Reference proteome</keyword>
<dbReference type="GO" id="GO:0051539">
    <property type="term" value="F:4 iron, 4 sulfur cluster binding"/>
    <property type="evidence" value="ECO:0007669"/>
    <property type="project" value="UniProtKB-KW"/>
</dbReference>
<dbReference type="NCBIfam" id="TIGR02435">
    <property type="entry name" value="CobG"/>
    <property type="match status" value="1"/>
</dbReference>
<dbReference type="SUPFAM" id="SSF55124">
    <property type="entry name" value="Nitrite/Sulfite reductase N-terminal domain-like"/>
    <property type="match status" value="2"/>
</dbReference>
<gene>
    <name evidence="9" type="primary">cobG</name>
    <name evidence="9" type="ORF">GCM10007890_31950</name>
</gene>
<keyword evidence="2" id="KW-0349">Heme</keyword>
<dbReference type="Gene3D" id="3.30.413.10">
    <property type="entry name" value="Sulfite Reductase Hemoprotein, domain 1"/>
    <property type="match status" value="2"/>
</dbReference>
<evidence type="ECO:0000256" key="5">
    <source>
        <dbReference type="ARBA" id="ARBA00023004"/>
    </source>
</evidence>
<dbReference type="InterPro" id="IPR036136">
    <property type="entry name" value="Nit/Sulf_reduc_fer-like_dom_sf"/>
</dbReference>
<organism evidence="9 10">
    <name type="scientific">Methylobacterium tardum</name>
    <dbReference type="NCBI Taxonomy" id="374432"/>
    <lineage>
        <taxon>Bacteria</taxon>
        <taxon>Pseudomonadati</taxon>
        <taxon>Pseudomonadota</taxon>
        <taxon>Alphaproteobacteria</taxon>
        <taxon>Hyphomicrobiales</taxon>
        <taxon>Methylobacteriaceae</taxon>
        <taxon>Methylobacterium</taxon>
    </lineage>
</organism>
<proteinExistence type="predicted"/>
<dbReference type="GO" id="GO:0046872">
    <property type="term" value="F:metal ion binding"/>
    <property type="evidence" value="ECO:0007669"/>
    <property type="project" value="UniProtKB-KW"/>
</dbReference>
<dbReference type="SUPFAM" id="SSF56014">
    <property type="entry name" value="Nitrite and sulphite reductase 4Fe-4S domain-like"/>
    <property type="match status" value="1"/>
</dbReference>
<accession>A0AA37TFX9</accession>
<dbReference type="Gene3D" id="3.90.480.10">
    <property type="entry name" value="Sulfite Reductase Hemoprotein,Domain 2"/>
    <property type="match status" value="1"/>
</dbReference>